<comment type="caution">
    <text evidence="8">Lacks conserved residue(s) required for the propagation of feature annotation.</text>
</comment>
<dbReference type="SUPFAM" id="SSF57586">
    <property type="entry name" value="TNF receptor-like"/>
    <property type="match status" value="2"/>
</dbReference>
<name>A0AAV7UZ69_PLEWA</name>
<keyword evidence="5" id="KW-0677">Repeat</keyword>
<dbReference type="PANTHER" id="PTHR23097">
    <property type="entry name" value="TUMOR NECROSIS FACTOR RECEPTOR SUPERFAMILY MEMBER"/>
    <property type="match status" value="1"/>
</dbReference>
<accession>A0AAV7UZ69</accession>
<evidence type="ECO:0000256" key="6">
    <source>
        <dbReference type="ARBA" id="ARBA00023157"/>
    </source>
</evidence>
<dbReference type="Pfam" id="PF23630">
    <property type="entry name" value="Death_TNFRSF11B"/>
    <property type="match status" value="2"/>
</dbReference>
<feature type="domain" description="TNFR-Cys" evidence="10">
    <location>
        <begin position="64"/>
        <end position="105"/>
    </location>
</feature>
<dbReference type="GO" id="GO:0006915">
    <property type="term" value="P:apoptotic process"/>
    <property type="evidence" value="ECO:0007669"/>
    <property type="project" value="UniProtKB-KW"/>
</dbReference>
<keyword evidence="3" id="KW-0053">Apoptosis</keyword>
<gene>
    <name evidence="11" type="ORF">NDU88_003142</name>
</gene>
<dbReference type="SUPFAM" id="SSF47986">
    <property type="entry name" value="DEATH domain"/>
    <property type="match status" value="1"/>
</dbReference>
<dbReference type="InterPro" id="IPR017371">
    <property type="entry name" value="TNFR_11B"/>
</dbReference>
<dbReference type="SMART" id="SM00208">
    <property type="entry name" value="TNFR"/>
    <property type="match status" value="4"/>
</dbReference>
<dbReference type="PRINTS" id="PR01961">
    <property type="entry name" value="TNFACTORR11"/>
</dbReference>
<evidence type="ECO:0000256" key="7">
    <source>
        <dbReference type="ARBA" id="ARBA00023180"/>
    </source>
</evidence>
<evidence type="ECO:0000313" key="11">
    <source>
        <dbReference type="EMBL" id="KAJ1193846.1"/>
    </source>
</evidence>
<keyword evidence="7" id="KW-0325">Glycoprotein</keyword>
<feature type="disulfide bond" evidence="8">
    <location>
        <begin position="87"/>
        <end position="105"/>
    </location>
</feature>
<protein>
    <recommendedName>
        <fullName evidence="10">TNFR-Cys domain-containing protein</fullName>
    </recommendedName>
</protein>
<sequence>MSRLLGCTLVLFSLSVAWTVHEMSPPTYLHRDPETWDQLHCDQCPPGTYVQRHCTASRKTECAQCPDHYYSEHWHFSEECLYCGNVCKEMQYVKQECNSTHNQVCECMDGWYLDLEFCLLHTKCPTGFGVLLAGTPEHDTVCERCPQGFFSSEVSAKATCQRHTDCEKMGLTMYFKGNTTHDSICQQNVADPSVSKCETDITLCEEALFRFAVPTDLAPKWLNILMQSLPGMKMHEENIELINKRHNSHERIFHLLKLWKSQNKGQNVVRKIIKDIDMCEKEVFSLIGTMNLTLEHLVALKHALPGKKLRQGIVEKIPVTCPSAGKILKLLSLWRTKTGNPDTIKALQRLKFRKLPEELGQRLKKLVKFLNGAKMYRLYQKLFLEIIGNQMQSLKHSCL</sequence>
<comment type="subcellular location">
    <subcellularLocation>
        <location evidence="1">Secreted</location>
    </subcellularLocation>
</comment>
<dbReference type="Gene3D" id="2.10.50.10">
    <property type="entry name" value="Tumor Necrosis Factor Receptor, subunit A, domain 2"/>
    <property type="match status" value="2"/>
</dbReference>
<evidence type="ECO:0000256" key="8">
    <source>
        <dbReference type="PROSITE-ProRule" id="PRU00206"/>
    </source>
</evidence>
<evidence type="ECO:0000256" key="2">
    <source>
        <dbReference type="ARBA" id="ARBA00022525"/>
    </source>
</evidence>
<dbReference type="InterPro" id="IPR022323">
    <property type="entry name" value="TNFR_11"/>
</dbReference>
<evidence type="ECO:0000313" key="12">
    <source>
        <dbReference type="Proteomes" id="UP001066276"/>
    </source>
</evidence>
<dbReference type="EMBL" id="JANPWB010000004">
    <property type="protein sequence ID" value="KAJ1193846.1"/>
    <property type="molecule type" value="Genomic_DNA"/>
</dbReference>
<dbReference type="PANTHER" id="PTHR23097:SF90">
    <property type="entry name" value="TUMOR NECROSIS FACTOR RECEPTOR SUPERFAMILY MEMBER 11B"/>
    <property type="match status" value="1"/>
</dbReference>
<dbReference type="CDD" id="cd00185">
    <property type="entry name" value="TNFRSF"/>
    <property type="match status" value="1"/>
</dbReference>
<evidence type="ECO:0000256" key="1">
    <source>
        <dbReference type="ARBA" id="ARBA00004613"/>
    </source>
</evidence>
<keyword evidence="4 9" id="KW-0732">Signal</keyword>
<feature type="disulfide bond" evidence="8">
    <location>
        <begin position="65"/>
        <end position="80"/>
    </location>
</feature>
<dbReference type="Pfam" id="PF00020">
    <property type="entry name" value="TNFR_c6"/>
    <property type="match status" value="3"/>
</dbReference>
<reference evidence="11" key="1">
    <citation type="journal article" date="2022" name="bioRxiv">
        <title>Sequencing and chromosome-scale assembly of the giantPleurodeles waltlgenome.</title>
        <authorList>
            <person name="Brown T."/>
            <person name="Elewa A."/>
            <person name="Iarovenko S."/>
            <person name="Subramanian E."/>
            <person name="Araus A.J."/>
            <person name="Petzold A."/>
            <person name="Susuki M."/>
            <person name="Suzuki K.-i.T."/>
            <person name="Hayashi T."/>
            <person name="Toyoda A."/>
            <person name="Oliveira C."/>
            <person name="Osipova E."/>
            <person name="Leigh N.D."/>
            <person name="Simon A."/>
            <person name="Yun M.H."/>
        </authorList>
    </citation>
    <scope>NUCLEOTIDE SEQUENCE</scope>
    <source>
        <strain evidence="11">20211129_DDA</strain>
        <tissue evidence="11">Liver</tissue>
    </source>
</reference>
<evidence type="ECO:0000256" key="4">
    <source>
        <dbReference type="ARBA" id="ARBA00022729"/>
    </source>
</evidence>
<dbReference type="SMART" id="SM01411">
    <property type="entry name" value="Ephrin_rec_like"/>
    <property type="match status" value="2"/>
</dbReference>
<organism evidence="11 12">
    <name type="scientific">Pleurodeles waltl</name>
    <name type="common">Iberian ribbed newt</name>
    <dbReference type="NCBI Taxonomy" id="8319"/>
    <lineage>
        <taxon>Eukaryota</taxon>
        <taxon>Metazoa</taxon>
        <taxon>Chordata</taxon>
        <taxon>Craniata</taxon>
        <taxon>Vertebrata</taxon>
        <taxon>Euteleostomi</taxon>
        <taxon>Amphibia</taxon>
        <taxon>Batrachia</taxon>
        <taxon>Caudata</taxon>
        <taxon>Salamandroidea</taxon>
        <taxon>Salamandridae</taxon>
        <taxon>Pleurodelinae</taxon>
        <taxon>Pleurodeles</taxon>
    </lineage>
</organism>
<dbReference type="Proteomes" id="UP001066276">
    <property type="component" value="Chromosome 2_2"/>
</dbReference>
<evidence type="ECO:0000256" key="3">
    <source>
        <dbReference type="ARBA" id="ARBA00022703"/>
    </source>
</evidence>
<comment type="caution">
    <text evidence="11">The sequence shown here is derived from an EMBL/GenBank/DDBJ whole genome shotgun (WGS) entry which is preliminary data.</text>
</comment>
<dbReference type="InterPro" id="IPR057633">
    <property type="entry name" value="Death_TNF11B"/>
</dbReference>
<feature type="signal peptide" evidence="9">
    <location>
        <begin position="1"/>
        <end position="19"/>
    </location>
</feature>
<feature type="repeat" description="TNFR-Cys" evidence="8">
    <location>
        <begin position="64"/>
        <end position="105"/>
    </location>
</feature>
<evidence type="ECO:0000259" key="10">
    <source>
        <dbReference type="PROSITE" id="PS50050"/>
    </source>
</evidence>
<dbReference type="AlphaFoldDB" id="A0AAV7UZ69"/>
<keyword evidence="2" id="KW-0964">Secreted</keyword>
<keyword evidence="6 8" id="KW-1015">Disulfide bond</keyword>
<dbReference type="InterPro" id="IPR001368">
    <property type="entry name" value="TNFR/NGFR_Cys_rich_reg"/>
</dbReference>
<proteinExistence type="predicted"/>
<dbReference type="PROSITE" id="PS50050">
    <property type="entry name" value="TNFR_NGFR_2"/>
    <property type="match status" value="1"/>
</dbReference>
<dbReference type="GO" id="GO:0005576">
    <property type="term" value="C:extracellular region"/>
    <property type="evidence" value="ECO:0007669"/>
    <property type="project" value="UniProtKB-SubCell"/>
</dbReference>
<dbReference type="PRINTS" id="PR01975">
    <property type="entry name" value="TNFACTORR11B"/>
</dbReference>
<dbReference type="InterPro" id="IPR052459">
    <property type="entry name" value="TNFRSF_decoy_receptor"/>
</dbReference>
<dbReference type="InterPro" id="IPR011029">
    <property type="entry name" value="DEATH-like_dom_sf"/>
</dbReference>
<evidence type="ECO:0000256" key="5">
    <source>
        <dbReference type="ARBA" id="ARBA00022737"/>
    </source>
</evidence>
<feature type="chain" id="PRO_5044000942" description="TNFR-Cys domain-containing protein" evidence="9">
    <location>
        <begin position="20"/>
        <end position="399"/>
    </location>
</feature>
<evidence type="ECO:0000256" key="9">
    <source>
        <dbReference type="SAM" id="SignalP"/>
    </source>
</evidence>
<keyword evidence="12" id="KW-1185">Reference proteome</keyword>